<dbReference type="Gene3D" id="3.40.50.12710">
    <property type="match status" value="1"/>
</dbReference>
<dbReference type="SUPFAM" id="SSF53335">
    <property type="entry name" value="S-adenosyl-L-methionine-dependent methyltransferases"/>
    <property type="match status" value="1"/>
</dbReference>
<dbReference type="EMBL" id="JACHIF010000001">
    <property type="protein sequence ID" value="MBB5036700.1"/>
    <property type="molecule type" value="Genomic_DNA"/>
</dbReference>
<keyword evidence="2 3" id="KW-0808">Transferase</keyword>
<dbReference type="GO" id="GO:0035243">
    <property type="term" value="F:protein-arginine omega-N symmetric methyltransferase activity"/>
    <property type="evidence" value="ECO:0007669"/>
    <property type="project" value="TreeGrafter"/>
</dbReference>
<sequence>MTPLTSILQDTLAASSEARLTFAEVMQAALYHPEHGYYGPGPRRIGRSGDFYTAVSVGPLYGRLLGNLAQQVQAELGNPADFAVIEQAAHDGQLAEDVLSTTEFSYWIVEPNPRYEAVQRQRLVPFGERVRWVSSLADLPAIPALFLSNELPDAMPVHLVQWDGEVWQELWVQAEGAALTFVPGPLSSETLAVESARLPCDLPVGYTTEVNLAALAWMQEVAEAPFHGVVYIADYGFDDQELYAPERTTGTLRRYQKHQTDDRVLEDLGECDLTTHVNFNRLSEVAESRGMTVRDYELQGRFLGKLGLPVLAALEGRMDAATKALLRQYHSLTHPAFMGRSFRILSLNKGAGAR</sequence>
<organism evidence="3 4">
    <name type="scientific">Prosthecobacter dejongeii</name>
    <dbReference type="NCBI Taxonomy" id="48465"/>
    <lineage>
        <taxon>Bacteria</taxon>
        <taxon>Pseudomonadati</taxon>
        <taxon>Verrucomicrobiota</taxon>
        <taxon>Verrucomicrobiia</taxon>
        <taxon>Verrucomicrobiales</taxon>
        <taxon>Verrucomicrobiaceae</taxon>
        <taxon>Prosthecobacter</taxon>
    </lineage>
</organism>
<dbReference type="Proteomes" id="UP000534294">
    <property type="component" value="Unassembled WGS sequence"/>
</dbReference>
<dbReference type="Pfam" id="PF02636">
    <property type="entry name" value="Methyltransf_28"/>
    <property type="match status" value="1"/>
</dbReference>
<dbReference type="AlphaFoldDB" id="A0A7W7YI87"/>
<evidence type="ECO:0000256" key="1">
    <source>
        <dbReference type="ARBA" id="ARBA00022603"/>
    </source>
</evidence>
<proteinExistence type="predicted"/>
<accession>A0A7W7YI87</accession>
<dbReference type="RefSeq" id="WP_184205813.1">
    <property type="nucleotide sequence ID" value="NZ_JACHIF010000001.1"/>
</dbReference>
<keyword evidence="1 3" id="KW-0489">Methyltransferase</keyword>
<dbReference type="InterPro" id="IPR029063">
    <property type="entry name" value="SAM-dependent_MTases_sf"/>
</dbReference>
<dbReference type="InterPro" id="IPR003788">
    <property type="entry name" value="NDUFAF7"/>
</dbReference>
<dbReference type="InterPro" id="IPR038375">
    <property type="entry name" value="NDUFAF7_sf"/>
</dbReference>
<reference evidence="3 4" key="1">
    <citation type="submission" date="2020-08" db="EMBL/GenBank/DDBJ databases">
        <title>Genomic Encyclopedia of Type Strains, Phase IV (KMG-IV): sequencing the most valuable type-strain genomes for metagenomic binning, comparative biology and taxonomic classification.</title>
        <authorList>
            <person name="Goeker M."/>
        </authorList>
    </citation>
    <scope>NUCLEOTIDE SEQUENCE [LARGE SCALE GENOMIC DNA]</scope>
    <source>
        <strain evidence="3 4">DSM 12251</strain>
    </source>
</reference>
<evidence type="ECO:0000256" key="2">
    <source>
        <dbReference type="ARBA" id="ARBA00022679"/>
    </source>
</evidence>
<dbReference type="PANTHER" id="PTHR12049:SF7">
    <property type="entry name" value="PROTEIN ARGININE METHYLTRANSFERASE NDUFAF7, MITOCHONDRIAL"/>
    <property type="match status" value="1"/>
</dbReference>
<keyword evidence="4" id="KW-1185">Reference proteome</keyword>
<protein>
    <submittedName>
        <fullName evidence="3">SAM-dependent MidA family methyltransferase</fullName>
    </submittedName>
</protein>
<dbReference type="PANTHER" id="PTHR12049">
    <property type="entry name" value="PROTEIN ARGININE METHYLTRANSFERASE NDUFAF7, MITOCHONDRIAL"/>
    <property type="match status" value="1"/>
</dbReference>
<evidence type="ECO:0000313" key="4">
    <source>
        <dbReference type="Proteomes" id="UP000534294"/>
    </source>
</evidence>
<name>A0A7W7YI87_9BACT</name>
<dbReference type="GO" id="GO:0032259">
    <property type="term" value="P:methylation"/>
    <property type="evidence" value="ECO:0007669"/>
    <property type="project" value="UniProtKB-KW"/>
</dbReference>
<comment type="caution">
    <text evidence="3">The sequence shown here is derived from an EMBL/GenBank/DDBJ whole genome shotgun (WGS) entry which is preliminary data.</text>
</comment>
<evidence type="ECO:0000313" key="3">
    <source>
        <dbReference type="EMBL" id="MBB5036700.1"/>
    </source>
</evidence>
<gene>
    <name evidence="3" type="ORF">HNQ64_000934</name>
</gene>